<dbReference type="AlphaFoldDB" id="L0BAE4"/>
<organism evidence="1">
    <name type="scientific">Thermococcus sp. IRI33</name>
    <dbReference type="NCBI Taxonomy" id="1197733"/>
    <lineage>
        <taxon>Archaea</taxon>
        <taxon>Methanobacteriati</taxon>
        <taxon>Methanobacteriota</taxon>
        <taxon>Thermococci</taxon>
        <taxon>Thermococcales</taxon>
        <taxon>Thermococcaceae</taxon>
        <taxon>Thermococcus</taxon>
    </lineage>
</organism>
<accession>L0BAE4</accession>
<sequence length="78" mass="9028">MWKKTSKYLPPHQVVISEEIFRLTGSYKVCWICGDEEDLYLLDIRTENGIVMEIILCGDCHRIQEGMGLKVIDAKKII</sequence>
<geneLocation type="plasmid" evidence="1">
    <name>pIRI33</name>
</geneLocation>
<gene>
    <name evidence="1" type="ORF">i33-6</name>
</gene>
<protein>
    <submittedName>
        <fullName evidence="1">Uncharacterized protein</fullName>
    </submittedName>
</protein>
<dbReference type="EMBL" id="JQ661329">
    <property type="protein sequence ID" value="AFZ84246.1"/>
    <property type="molecule type" value="Genomic_DNA"/>
</dbReference>
<evidence type="ECO:0000313" key="1">
    <source>
        <dbReference type="EMBL" id="AFZ84246.1"/>
    </source>
</evidence>
<proteinExistence type="predicted"/>
<name>L0BAE4_9EURY</name>
<dbReference type="RefSeq" id="WP_015243620.1">
    <property type="nucleotide sequence ID" value="NC_019887.1"/>
</dbReference>
<keyword evidence="1" id="KW-0614">Plasmid</keyword>
<reference evidence="1" key="1">
    <citation type="journal article" date="2013" name="PLoS ONE">
        <title>Insights into dynamics of mobile genetic elements in hyperthermophilic environments from five new thermococcus plasmids.</title>
        <authorList>
            <person name="Krupovic M."/>
            <person name="Gonnet M."/>
            <person name="Hania W.B."/>
            <person name="Forterre P."/>
            <person name="Erauso G."/>
        </authorList>
    </citation>
    <scope>NUCLEOTIDE SEQUENCE</scope>
    <source>
        <plasmid evidence="1">pIRI33</plasmid>
    </source>
</reference>